<dbReference type="RefSeq" id="WP_043949445.1">
    <property type="nucleotide sequence ID" value="NZ_HG966617.1"/>
</dbReference>
<dbReference type="PANTHER" id="PTHR36307:SF1">
    <property type="entry name" value="FLAGELLA BASAL BODY P-RING FORMATION PROTEIN FLGA"/>
    <property type="match status" value="1"/>
</dbReference>
<dbReference type="Gene3D" id="3.90.1210.10">
    <property type="entry name" value="Antifreeze-like/N-acetylneuraminic acid synthase C-terminal domain"/>
    <property type="match status" value="1"/>
</dbReference>
<keyword evidence="6" id="KW-0282">Flagellum</keyword>
<gene>
    <name evidence="6" type="ORF">BN1012_Phect300</name>
</gene>
<sequence>MSILRTFSLRAILATAVLATAGIAGHAEAAAPTEAVLRDKAIVSGDAVTLGDLFINAGKQASALVSRAPAPGERAAINAVHVTNAARAAGMLWPNNERYTHIIVNRDGTPVPAGMVLDAVANTIATAQDANTPFDVSYTVTLDADPRTLFVAKGKAPEVIVKDMSFDARSGLFSARITTPTRGAAVQRISGRAKQTREIPVAATGIARGEVLREDMLTMVDVEVSRIAPGTALSMEELVGMTPRTALRVGQPVRAKDMRLPVAVNKDARVTITYEMPGMVLTATGRALEDAPMGGIVRVINTRSHRTVHARVTGPGRVVIESGQPIQVAGRPIN</sequence>
<dbReference type="Pfam" id="PF13144">
    <property type="entry name" value="ChapFlgA"/>
    <property type="match status" value="1"/>
</dbReference>
<dbReference type="Gene3D" id="2.30.30.760">
    <property type="match status" value="1"/>
</dbReference>
<dbReference type="STRING" id="1458461.BN1012_Phect300"/>
<evidence type="ECO:0000256" key="1">
    <source>
        <dbReference type="ARBA" id="ARBA00004418"/>
    </source>
</evidence>
<proteinExistence type="predicted"/>
<feature type="signal peptide" evidence="4">
    <location>
        <begin position="1"/>
        <end position="29"/>
    </location>
</feature>
<evidence type="ECO:0000256" key="4">
    <source>
        <dbReference type="SAM" id="SignalP"/>
    </source>
</evidence>
<dbReference type="InterPro" id="IPR013974">
    <property type="entry name" value="SAF"/>
</dbReference>
<dbReference type="EMBL" id="HG966617">
    <property type="protein sequence ID" value="CDO58514.1"/>
    <property type="molecule type" value="Genomic_DNA"/>
</dbReference>
<organism evidence="6 7">
    <name type="scientific">Candidatus Phaeomarinibacter ectocarpi</name>
    <dbReference type="NCBI Taxonomy" id="1458461"/>
    <lineage>
        <taxon>Bacteria</taxon>
        <taxon>Pseudomonadati</taxon>
        <taxon>Pseudomonadota</taxon>
        <taxon>Alphaproteobacteria</taxon>
        <taxon>Hyphomicrobiales</taxon>
        <taxon>Parvibaculaceae</taxon>
        <taxon>Candidatus Phaeomarinibacter</taxon>
    </lineage>
</organism>
<dbReference type="PANTHER" id="PTHR36307">
    <property type="entry name" value="FLAGELLA BASAL BODY P-RING FORMATION PROTEIN FLGA"/>
    <property type="match status" value="1"/>
</dbReference>
<dbReference type="InterPro" id="IPR017585">
    <property type="entry name" value="SAF_FlgA"/>
</dbReference>
<evidence type="ECO:0000256" key="2">
    <source>
        <dbReference type="ARBA" id="ARBA00022729"/>
    </source>
</evidence>
<dbReference type="GO" id="GO:0042597">
    <property type="term" value="C:periplasmic space"/>
    <property type="evidence" value="ECO:0007669"/>
    <property type="project" value="UniProtKB-SubCell"/>
</dbReference>
<keyword evidence="6" id="KW-0969">Cilium</keyword>
<dbReference type="CDD" id="cd11614">
    <property type="entry name" value="SAF_CpaB_FlgA_like"/>
    <property type="match status" value="1"/>
</dbReference>
<reference evidence="6 7" key="1">
    <citation type="journal article" date="2014" name="Front. Genet.">
        <title>Genome and metabolic network of "Candidatus Phaeomarinobacter ectocarpi" Ec32, a new candidate genus of Alphaproteobacteria frequently associated with brown algae.</title>
        <authorList>
            <person name="Dittami S.M."/>
            <person name="Barbeyron T."/>
            <person name="Boyen C."/>
            <person name="Cambefort J."/>
            <person name="Collet G."/>
            <person name="Delage L."/>
            <person name="Gobet A."/>
            <person name="Groisillier A."/>
            <person name="Leblanc C."/>
            <person name="Michel G."/>
            <person name="Scornet D."/>
            <person name="Siegel A."/>
            <person name="Tapia J.E."/>
            <person name="Tonon T."/>
        </authorList>
    </citation>
    <scope>NUCLEOTIDE SEQUENCE [LARGE SCALE GENOMIC DNA]</scope>
    <source>
        <strain evidence="6 7">Ec32</strain>
    </source>
</reference>
<comment type="subcellular location">
    <subcellularLocation>
        <location evidence="1">Periplasm</location>
    </subcellularLocation>
</comment>
<keyword evidence="2 4" id="KW-0732">Signal</keyword>
<feature type="domain" description="SAF" evidence="5">
    <location>
        <begin position="197"/>
        <end position="259"/>
    </location>
</feature>
<dbReference type="SMART" id="SM00858">
    <property type="entry name" value="SAF"/>
    <property type="match status" value="1"/>
</dbReference>
<dbReference type="Proteomes" id="UP000032160">
    <property type="component" value="Chromosome I"/>
</dbReference>
<protein>
    <submittedName>
        <fullName evidence="6">Flagellar basal-body P-ring formation protein FlgA</fullName>
    </submittedName>
</protein>
<dbReference type="NCBIfam" id="TIGR03170">
    <property type="entry name" value="flgA_cterm"/>
    <property type="match status" value="1"/>
</dbReference>
<keyword evidence="3" id="KW-0574">Periplasm</keyword>
<evidence type="ECO:0000313" key="6">
    <source>
        <dbReference type="EMBL" id="CDO58514.1"/>
    </source>
</evidence>
<evidence type="ECO:0000256" key="3">
    <source>
        <dbReference type="ARBA" id="ARBA00022764"/>
    </source>
</evidence>
<evidence type="ECO:0000313" key="7">
    <source>
        <dbReference type="Proteomes" id="UP000032160"/>
    </source>
</evidence>
<keyword evidence="7" id="KW-1185">Reference proteome</keyword>
<dbReference type="HOGENOM" id="CLU_061553_0_0_5"/>
<keyword evidence="6" id="KW-0966">Cell projection</keyword>
<dbReference type="AlphaFoldDB" id="X5MDI5"/>
<dbReference type="GO" id="GO:0044780">
    <property type="term" value="P:bacterial-type flagellum assembly"/>
    <property type="evidence" value="ECO:0007669"/>
    <property type="project" value="InterPro"/>
</dbReference>
<accession>X5MDI5</accession>
<dbReference type="KEGG" id="pect:BN1012_Phect300"/>
<name>X5MDI5_9HYPH</name>
<dbReference type="OrthoDB" id="5323072at2"/>
<evidence type="ECO:0000259" key="5">
    <source>
        <dbReference type="SMART" id="SM00858"/>
    </source>
</evidence>
<feature type="chain" id="PRO_5004958837" evidence="4">
    <location>
        <begin position="30"/>
        <end position="334"/>
    </location>
</feature>
<dbReference type="InterPro" id="IPR039246">
    <property type="entry name" value="Flagellar_FlgA"/>
</dbReference>